<keyword evidence="5" id="KW-0865">Zymogen</keyword>
<dbReference type="InterPro" id="IPR000209">
    <property type="entry name" value="Peptidase_S8/S53_dom"/>
</dbReference>
<dbReference type="SUPFAM" id="SSF52743">
    <property type="entry name" value="Subtilisin-like"/>
    <property type="match status" value="1"/>
</dbReference>
<feature type="region of interest" description="Disordered" evidence="6">
    <location>
        <begin position="537"/>
        <end position="569"/>
    </location>
</feature>
<dbReference type="AlphaFoldDB" id="A0A072PKF8"/>
<feature type="domain" description="DUF7580" evidence="8">
    <location>
        <begin position="170"/>
        <end position="503"/>
    </location>
</feature>
<keyword evidence="10" id="KW-1185">Reference proteome</keyword>
<dbReference type="GeneID" id="25279555"/>
<evidence type="ECO:0000259" key="7">
    <source>
        <dbReference type="Pfam" id="PF00082"/>
    </source>
</evidence>
<feature type="compositionally biased region" description="Polar residues" evidence="6">
    <location>
        <begin position="556"/>
        <end position="569"/>
    </location>
</feature>
<proteinExistence type="predicted"/>
<accession>A0A072PKF8</accession>
<dbReference type="InterPro" id="IPR056002">
    <property type="entry name" value="DUF7580"/>
</dbReference>
<organism evidence="9 10">
    <name type="scientific">Exophiala aquamarina CBS 119918</name>
    <dbReference type="NCBI Taxonomy" id="1182545"/>
    <lineage>
        <taxon>Eukaryota</taxon>
        <taxon>Fungi</taxon>
        <taxon>Dikarya</taxon>
        <taxon>Ascomycota</taxon>
        <taxon>Pezizomycotina</taxon>
        <taxon>Eurotiomycetes</taxon>
        <taxon>Chaetothyriomycetidae</taxon>
        <taxon>Chaetothyriales</taxon>
        <taxon>Herpotrichiellaceae</taxon>
        <taxon>Exophiala</taxon>
    </lineage>
</organism>
<evidence type="ECO:0000256" key="5">
    <source>
        <dbReference type="ARBA" id="ARBA00023145"/>
    </source>
</evidence>
<sequence>MNQDESRGLLKSILGIFARKPPEKPASSASVRSQALDAWLRTDAYLQHETDEFDKIDPEHLGRTLSALEDLVQHDPDRGWDSAAEQNLYHNVPYPKLQMVRSMDQPPNRGAQSNLGPPVRFSKRKRDNDAAIQELSLLDKEAKKRRILPREELAMSDDNDQPEADFAMLMRRHLVSLDHALRTHWVCVCQKCSGLSVRLSLPQQRKKGSTVETCFEVFFGARSVLATTLQEAKITIKDVQNNGSRRSSEPTPSTLPGFAHICQSITESLDHRNCLHLALEDGLFKRLRPQPKTFGGGPMPRTVSLSALFKRQQELRGSLSVLPLKGKRILAVTLATALLPFLETPWVQPALNHSKIQFFQPLQDGELPTITKPFLSMEHIPIISASKIDTGVSQIDSASFKHMVHPNASVLALGILLCELHYCTPVELMQSDADTARGVNTDYYTSLDILKNLEVDAGRDYYLATKACLQWEYYPTGEPADFESASVQQLFYQNVIKRLESEIFKSWQLRSQDLATLDSRENELCWGLIGREVIRHQTSKAEPSAPSNRERASPIRSASDNPSHSYTSLSSDAVLQVPTQLSRGSHRRSPSAESSTKSLYFFDASHQVVSGQDTELSRSWMNSLVSSIEHHVDSFDTIEPGRQTFEPVRIAILDSGFDRGNPLLMTDDQRLDPRIKDVRSFVHQTEPFDVQDEIGHGTHALGLLLNVATCAEIYIARIACRETLDRDSYDDIAEAINYAVSAWKVDIISMSFGIREYHEPMKTAISNALHNQTLLFAAASNDGGNLGRAFPAKYPSVFCIHSTDGNGNPSAFNPTADDKDVNFSLLGEQVYSHWPAGKNGHNDYVNAISGTSVATPIAAGLAASLLSFVRQQDQYTTAENEVLGPWLKDVHSMDAILKSMVRQKRGVGYDYITPHILLDRGSSREHVYNKIKDIRRHMYH</sequence>
<evidence type="ECO:0000256" key="4">
    <source>
        <dbReference type="ARBA" id="ARBA00022825"/>
    </source>
</evidence>
<keyword evidence="4" id="KW-0720">Serine protease</keyword>
<dbReference type="PANTHER" id="PTHR35186:SF4">
    <property type="entry name" value="PRION-INHIBITION AND PROPAGATION HELO DOMAIN-CONTAINING PROTEIN"/>
    <property type="match status" value="1"/>
</dbReference>
<evidence type="ECO:0000313" key="9">
    <source>
        <dbReference type="EMBL" id="KEF59778.1"/>
    </source>
</evidence>
<dbReference type="InterPro" id="IPR036852">
    <property type="entry name" value="Peptidase_S8/S53_dom_sf"/>
</dbReference>
<dbReference type="HOGENOM" id="CLU_014118_0_0_1"/>
<dbReference type="VEuPathDB" id="FungiDB:A1O9_04626"/>
<gene>
    <name evidence="9" type="ORF">A1O9_04626</name>
</gene>
<dbReference type="GO" id="GO:0006508">
    <property type="term" value="P:proteolysis"/>
    <property type="evidence" value="ECO:0007669"/>
    <property type="project" value="UniProtKB-KW"/>
</dbReference>
<name>A0A072PKF8_9EURO</name>
<evidence type="ECO:0000256" key="3">
    <source>
        <dbReference type="ARBA" id="ARBA00022801"/>
    </source>
</evidence>
<dbReference type="RefSeq" id="XP_013262368.1">
    <property type="nucleotide sequence ID" value="XM_013406914.1"/>
</dbReference>
<feature type="domain" description="Peptidase S8/S53" evidence="7">
    <location>
        <begin position="648"/>
        <end position="875"/>
    </location>
</feature>
<evidence type="ECO:0000313" key="10">
    <source>
        <dbReference type="Proteomes" id="UP000027920"/>
    </source>
</evidence>
<dbReference type="InterPro" id="IPR015500">
    <property type="entry name" value="Peptidase_S8_subtilisin-rel"/>
</dbReference>
<feature type="region of interest" description="Disordered" evidence="6">
    <location>
        <begin position="102"/>
        <end position="124"/>
    </location>
</feature>
<dbReference type="Pfam" id="PF00082">
    <property type="entry name" value="Peptidase_S8"/>
    <property type="match status" value="1"/>
</dbReference>
<dbReference type="GO" id="GO:0004252">
    <property type="term" value="F:serine-type endopeptidase activity"/>
    <property type="evidence" value="ECO:0007669"/>
    <property type="project" value="InterPro"/>
</dbReference>
<comment type="caution">
    <text evidence="9">The sequence shown here is derived from an EMBL/GenBank/DDBJ whole genome shotgun (WGS) entry which is preliminary data.</text>
</comment>
<keyword evidence="2" id="KW-0732">Signal</keyword>
<dbReference type="InterPro" id="IPR023828">
    <property type="entry name" value="Peptidase_S8_Ser-AS"/>
</dbReference>
<dbReference type="EMBL" id="AMGV01000003">
    <property type="protein sequence ID" value="KEF59778.1"/>
    <property type="molecule type" value="Genomic_DNA"/>
</dbReference>
<dbReference type="PRINTS" id="PR00723">
    <property type="entry name" value="SUBTILISIN"/>
</dbReference>
<dbReference type="OrthoDB" id="4139337at2759"/>
<dbReference type="PANTHER" id="PTHR35186">
    <property type="entry name" value="ANK_REP_REGION DOMAIN-CONTAINING PROTEIN"/>
    <property type="match status" value="1"/>
</dbReference>
<evidence type="ECO:0000259" key="8">
    <source>
        <dbReference type="Pfam" id="PF24476"/>
    </source>
</evidence>
<dbReference type="STRING" id="1182545.A0A072PKF8"/>
<evidence type="ECO:0000256" key="6">
    <source>
        <dbReference type="SAM" id="MobiDB-lite"/>
    </source>
</evidence>
<evidence type="ECO:0000256" key="1">
    <source>
        <dbReference type="ARBA" id="ARBA00022670"/>
    </source>
</evidence>
<evidence type="ECO:0000256" key="2">
    <source>
        <dbReference type="ARBA" id="ARBA00022729"/>
    </source>
</evidence>
<dbReference type="Proteomes" id="UP000027920">
    <property type="component" value="Unassembled WGS sequence"/>
</dbReference>
<dbReference type="Gene3D" id="3.40.50.200">
    <property type="entry name" value="Peptidase S8/S53 domain"/>
    <property type="match status" value="1"/>
</dbReference>
<dbReference type="PROSITE" id="PS00138">
    <property type="entry name" value="SUBTILASE_SER"/>
    <property type="match status" value="1"/>
</dbReference>
<dbReference type="Pfam" id="PF24476">
    <property type="entry name" value="DUF7580"/>
    <property type="match status" value="1"/>
</dbReference>
<keyword evidence="1" id="KW-0645">Protease</keyword>
<dbReference type="CDD" id="cd00306">
    <property type="entry name" value="Peptidases_S8_S53"/>
    <property type="match status" value="1"/>
</dbReference>
<protein>
    <submittedName>
        <fullName evidence="9">Uncharacterized protein</fullName>
    </submittedName>
</protein>
<reference evidence="9 10" key="1">
    <citation type="submission" date="2013-03" db="EMBL/GenBank/DDBJ databases">
        <title>The Genome Sequence of Exophiala aquamarina CBS 119918.</title>
        <authorList>
            <consortium name="The Broad Institute Genomics Platform"/>
            <person name="Cuomo C."/>
            <person name="de Hoog S."/>
            <person name="Gorbushina A."/>
            <person name="Walker B."/>
            <person name="Young S.K."/>
            <person name="Zeng Q."/>
            <person name="Gargeya S."/>
            <person name="Fitzgerald M."/>
            <person name="Haas B."/>
            <person name="Abouelleil A."/>
            <person name="Allen A.W."/>
            <person name="Alvarado L."/>
            <person name="Arachchi H.M."/>
            <person name="Berlin A.M."/>
            <person name="Chapman S.B."/>
            <person name="Gainer-Dewar J."/>
            <person name="Goldberg J."/>
            <person name="Griggs A."/>
            <person name="Gujja S."/>
            <person name="Hansen M."/>
            <person name="Howarth C."/>
            <person name="Imamovic A."/>
            <person name="Ireland A."/>
            <person name="Larimer J."/>
            <person name="McCowan C."/>
            <person name="Murphy C."/>
            <person name="Pearson M."/>
            <person name="Poon T.W."/>
            <person name="Priest M."/>
            <person name="Roberts A."/>
            <person name="Saif S."/>
            <person name="Shea T."/>
            <person name="Sisk P."/>
            <person name="Sykes S."/>
            <person name="Wortman J."/>
            <person name="Nusbaum C."/>
            <person name="Birren B."/>
        </authorList>
    </citation>
    <scope>NUCLEOTIDE SEQUENCE [LARGE SCALE GENOMIC DNA]</scope>
    <source>
        <strain evidence="9 10">CBS 119918</strain>
    </source>
</reference>
<keyword evidence="3" id="KW-0378">Hydrolase</keyword>